<organism evidence="4 5">
    <name type="scientific">Candidatus Magasanikbacteria bacterium RIFCSPHIGHO2_01_FULL_33_34</name>
    <dbReference type="NCBI Taxonomy" id="1798671"/>
    <lineage>
        <taxon>Bacteria</taxon>
        <taxon>Candidatus Magasanikiibacteriota</taxon>
    </lineage>
</organism>
<keyword evidence="2" id="KW-1133">Transmembrane helix</keyword>
<protein>
    <recommendedName>
        <fullName evidence="3">PpiC domain-containing protein</fullName>
    </recommendedName>
</protein>
<gene>
    <name evidence="4" type="ORF">A2725_04080</name>
</gene>
<dbReference type="Gene3D" id="1.10.4030.10">
    <property type="entry name" value="Porin chaperone SurA, peptide-binding domain"/>
    <property type="match status" value="1"/>
</dbReference>
<dbReference type="PANTHER" id="PTHR47245:SF2">
    <property type="entry name" value="PEPTIDYL-PROLYL CIS-TRANS ISOMERASE HP_0175-RELATED"/>
    <property type="match status" value="1"/>
</dbReference>
<dbReference type="InterPro" id="IPR050245">
    <property type="entry name" value="PrsA_foldase"/>
</dbReference>
<dbReference type="AlphaFoldDB" id="A0A1F6LHI6"/>
<dbReference type="InterPro" id="IPR027304">
    <property type="entry name" value="Trigger_fact/SurA_dom_sf"/>
</dbReference>
<dbReference type="GO" id="GO:0003755">
    <property type="term" value="F:peptidyl-prolyl cis-trans isomerase activity"/>
    <property type="evidence" value="ECO:0007669"/>
    <property type="project" value="UniProtKB-KW"/>
</dbReference>
<dbReference type="PANTHER" id="PTHR47245">
    <property type="entry name" value="PEPTIDYLPROLYL ISOMERASE"/>
    <property type="match status" value="1"/>
</dbReference>
<proteinExistence type="predicted"/>
<name>A0A1F6LHI6_9BACT</name>
<evidence type="ECO:0000256" key="1">
    <source>
        <dbReference type="PROSITE-ProRule" id="PRU00278"/>
    </source>
</evidence>
<comment type="caution">
    <text evidence="4">The sequence shown here is derived from an EMBL/GenBank/DDBJ whole genome shotgun (WGS) entry which is preliminary data.</text>
</comment>
<dbReference type="SUPFAM" id="SSF54534">
    <property type="entry name" value="FKBP-like"/>
    <property type="match status" value="1"/>
</dbReference>
<dbReference type="EMBL" id="MFPS01000008">
    <property type="protein sequence ID" value="OGH58898.1"/>
    <property type="molecule type" value="Genomic_DNA"/>
</dbReference>
<keyword evidence="1" id="KW-0413">Isomerase</keyword>
<accession>A0A1F6LHI6</accession>
<evidence type="ECO:0000313" key="4">
    <source>
        <dbReference type="EMBL" id="OGH58898.1"/>
    </source>
</evidence>
<feature type="domain" description="PpiC" evidence="3">
    <location>
        <begin position="200"/>
        <end position="300"/>
    </location>
</feature>
<keyword evidence="1" id="KW-0697">Rotamase</keyword>
<evidence type="ECO:0000259" key="3">
    <source>
        <dbReference type="PROSITE" id="PS50198"/>
    </source>
</evidence>
<dbReference type="InterPro" id="IPR046357">
    <property type="entry name" value="PPIase_dom_sf"/>
</dbReference>
<evidence type="ECO:0000256" key="2">
    <source>
        <dbReference type="SAM" id="Phobius"/>
    </source>
</evidence>
<reference evidence="4 5" key="1">
    <citation type="journal article" date="2016" name="Nat. Commun.">
        <title>Thousands of microbial genomes shed light on interconnected biogeochemical processes in an aquifer system.</title>
        <authorList>
            <person name="Anantharaman K."/>
            <person name="Brown C.T."/>
            <person name="Hug L.A."/>
            <person name="Sharon I."/>
            <person name="Castelle C.J."/>
            <person name="Probst A.J."/>
            <person name="Thomas B.C."/>
            <person name="Singh A."/>
            <person name="Wilkins M.J."/>
            <person name="Karaoz U."/>
            <person name="Brodie E.L."/>
            <person name="Williams K.H."/>
            <person name="Hubbard S.S."/>
            <person name="Banfield J.F."/>
        </authorList>
    </citation>
    <scope>NUCLEOTIDE SEQUENCE [LARGE SCALE GENOMIC DNA]</scope>
</reference>
<evidence type="ECO:0000313" key="5">
    <source>
        <dbReference type="Proteomes" id="UP000177067"/>
    </source>
</evidence>
<dbReference type="Gene3D" id="3.10.50.40">
    <property type="match status" value="1"/>
</dbReference>
<dbReference type="SUPFAM" id="SSF109998">
    <property type="entry name" value="Triger factor/SurA peptide-binding domain-like"/>
    <property type="match status" value="1"/>
</dbReference>
<sequence length="359" mass="40152">MEEQKEEALSKTNKNEQVKWKFFLMGIAVIVVLIGIFGVVYTVIAVRNLSTSPTVLKVAEVLNLPVLRVNGSAIPYVTYMDDLSTLNEFYSKAPEGAVPPSGEAVSDQVLSRLIVNSLIKDIARENQLTVTEEDIQKLKDEIFAQYASEAEVEVELQEQYGWDMATYIEKIIKPLVTEQKVSEAFEAGEINVGDEVYQLTDEVRASHILFRTDEEGVDLDDVKKNAEEVLARAKSGEDFASLATEFGSDATKEVGGDLGWFGQGMMVPEFEGPAFSTPVGQVNDQLVETQFGYHIIKVTDKRSVRNFGEYLDNRINDAKIEILIDKVHDPLEEYRRLQALNNTTQENSAQDVIVEEVVE</sequence>
<keyword evidence="2" id="KW-0812">Transmembrane</keyword>
<keyword evidence="2" id="KW-0472">Membrane</keyword>
<feature type="transmembrane region" description="Helical" evidence="2">
    <location>
        <begin position="20"/>
        <end position="44"/>
    </location>
</feature>
<dbReference type="PROSITE" id="PS50198">
    <property type="entry name" value="PPIC_PPIASE_2"/>
    <property type="match status" value="1"/>
</dbReference>
<dbReference type="Proteomes" id="UP000177067">
    <property type="component" value="Unassembled WGS sequence"/>
</dbReference>
<dbReference type="Pfam" id="PF13616">
    <property type="entry name" value="Rotamase_3"/>
    <property type="match status" value="1"/>
</dbReference>
<dbReference type="InterPro" id="IPR000297">
    <property type="entry name" value="PPIase_PpiC"/>
</dbReference>